<dbReference type="RefSeq" id="WP_201875435.1">
    <property type="nucleotide sequence ID" value="NZ_JAERRF010000008.1"/>
</dbReference>
<evidence type="ECO:0000256" key="1">
    <source>
        <dbReference type="SAM" id="MobiDB-lite"/>
    </source>
</evidence>
<dbReference type="InterPro" id="IPR050834">
    <property type="entry name" value="Glycosyltransf_2"/>
</dbReference>
<evidence type="ECO:0000259" key="2">
    <source>
        <dbReference type="Pfam" id="PF00535"/>
    </source>
</evidence>
<protein>
    <submittedName>
        <fullName evidence="3">Glycosyltransferase family 2 protein</fullName>
    </submittedName>
</protein>
<comment type="caution">
    <text evidence="3">The sequence shown here is derived from an EMBL/GenBank/DDBJ whole genome shotgun (WGS) entry which is preliminary data.</text>
</comment>
<dbReference type="PANTHER" id="PTHR43685">
    <property type="entry name" value="GLYCOSYLTRANSFERASE"/>
    <property type="match status" value="1"/>
</dbReference>
<evidence type="ECO:0000313" key="4">
    <source>
        <dbReference type="Proteomes" id="UP000634229"/>
    </source>
</evidence>
<sequence length="353" mass="37799">MSAAPPAAERGPLETTLPGAASGSCADPAPRPAVSVVIPCYGYSRYLPQAVASVLAQTYQDWELIIVDDGSPDDTAAVAESLIARHPGRPIRLLRQANAGVSAARNAGIAAATGRYVLPLDADDVIAPTMLEKTVAVLEGDPDIAIASTDVSAFTDDQDLPAQVLALPAYNPRLLLRRLIMFYCSLYRREVWEAVGGYNEEMRAGEDWDFWISCAERGFTAHHLHEPLFGARNKDDGLHVEAAENDLAVRARIVANHPRMFKPVTRAWAHAVLGQDSPDCPDDARVPDDILTRAADMDQFLRAVLSLQRTARLQHRHIQRLEAALAQAGGGAVEAGAVEAGPVEAGTSPGPPV</sequence>
<accession>A0ABS1NDH8</accession>
<dbReference type="InterPro" id="IPR029044">
    <property type="entry name" value="Nucleotide-diphossugar_trans"/>
</dbReference>
<feature type="domain" description="Glycosyltransferase 2-like" evidence="2">
    <location>
        <begin position="35"/>
        <end position="190"/>
    </location>
</feature>
<dbReference type="Proteomes" id="UP000634229">
    <property type="component" value="Unassembled WGS sequence"/>
</dbReference>
<dbReference type="Pfam" id="PF00535">
    <property type="entry name" value="Glycos_transf_2"/>
    <property type="match status" value="1"/>
</dbReference>
<dbReference type="SUPFAM" id="SSF53448">
    <property type="entry name" value="Nucleotide-diphospho-sugar transferases"/>
    <property type="match status" value="1"/>
</dbReference>
<organism evidence="3 4">
    <name type="scientific">Streptomyces coffeae</name>
    <dbReference type="NCBI Taxonomy" id="621382"/>
    <lineage>
        <taxon>Bacteria</taxon>
        <taxon>Bacillati</taxon>
        <taxon>Actinomycetota</taxon>
        <taxon>Actinomycetes</taxon>
        <taxon>Kitasatosporales</taxon>
        <taxon>Streptomycetaceae</taxon>
        <taxon>Streptomyces</taxon>
    </lineage>
</organism>
<dbReference type="EMBL" id="JAERRF010000008">
    <property type="protein sequence ID" value="MBL1098004.1"/>
    <property type="molecule type" value="Genomic_DNA"/>
</dbReference>
<dbReference type="CDD" id="cd00761">
    <property type="entry name" value="Glyco_tranf_GTA_type"/>
    <property type="match status" value="1"/>
</dbReference>
<evidence type="ECO:0000313" key="3">
    <source>
        <dbReference type="EMBL" id="MBL1098004.1"/>
    </source>
</evidence>
<name>A0ABS1NDH8_9ACTN</name>
<feature type="region of interest" description="Disordered" evidence="1">
    <location>
        <begin position="1"/>
        <end position="28"/>
    </location>
</feature>
<gene>
    <name evidence="3" type="ORF">JK363_15245</name>
</gene>
<proteinExistence type="predicted"/>
<dbReference type="InterPro" id="IPR001173">
    <property type="entry name" value="Glyco_trans_2-like"/>
</dbReference>
<dbReference type="PANTHER" id="PTHR43685:SF2">
    <property type="entry name" value="GLYCOSYLTRANSFERASE 2-LIKE DOMAIN-CONTAINING PROTEIN"/>
    <property type="match status" value="1"/>
</dbReference>
<keyword evidence="4" id="KW-1185">Reference proteome</keyword>
<reference evidence="3 4" key="1">
    <citation type="submission" date="2021-01" db="EMBL/GenBank/DDBJ databases">
        <title>WGS of actinomycetes isolated from Thailand.</title>
        <authorList>
            <person name="Thawai C."/>
        </authorList>
    </citation>
    <scope>NUCLEOTIDE SEQUENCE [LARGE SCALE GENOMIC DNA]</scope>
    <source>
        <strain evidence="3 4">CA1R205</strain>
    </source>
</reference>
<dbReference type="Gene3D" id="3.90.550.10">
    <property type="entry name" value="Spore Coat Polysaccharide Biosynthesis Protein SpsA, Chain A"/>
    <property type="match status" value="1"/>
</dbReference>